<keyword evidence="4" id="KW-1185">Reference proteome</keyword>
<comment type="caution">
    <text evidence="3">The sequence shown here is derived from an EMBL/GenBank/DDBJ whole genome shotgun (WGS) entry which is preliminary data.</text>
</comment>
<dbReference type="AlphaFoldDB" id="A0AAN9M6C7"/>
<organism evidence="3 4">
    <name type="scientific">Canavalia gladiata</name>
    <name type="common">Sword bean</name>
    <name type="synonym">Dolichos gladiatus</name>
    <dbReference type="NCBI Taxonomy" id="3824"/>
    <lineage>
        <taxon>Eukaryota</taxon>
        <taxon>Viridiplantae</taxon>
        <taxon>Streptophyta</taxon>
        <taxon>Embryophyta</taxon>
        <taxon>Tracheophyta</taxon>
        <taxon>Spermatophyta</taxon>
        <taxon>Magnoliopsida</taxon>
        <taxon>eudicotyledons</taxon>
        <taxon>Gunneridae</taxon>
        <taxon>Pentapetalae</taxon>
        <taxon>rosids</taxon>
        <taxon>fabids</taxon>
        <taxon>Fabales</taxon>
        <taxon>Fabaceae</taxon>
        <taxon>Papilionoideae</taxon>
        <taxon>50 kb inversion clade</taxon>
        <taxon>NPAAA clade</taxon>
        <taxon>indigoferoid/millettioid clade</taxon>
        <taxon>Phaseoleae</taxon>
        <taxon>Canavalia</taxon>
    </lineage>
</organism>
<dbReference type="InterPro" id="IPR038864">
    <property type="entry name" value="HDR1"/>
</dbReference>
<accession>A0AAN9M6C7</accession>
<dbReference type="Proteomes" id="UP001367508">
    <property type="component" value="Unassembled WGS sequence"/>
</dbReference>
<dbReference type="GO" id="GO:0009909">
    <property type="term" value="P:regulation of flower development"/>
    <property type="evidence" value="ECO:0007669"/>
    <property type="project" value="InterPro"/>
</dbReference>
<feature type="coiled-coil region" evidence="1">
    <location>
        <begin position="130"/>
        <end position="199"/>
    </location>
</feature>
<evidence type="ECO:0000256" key="1">
    <source>
        <dbReference type="SAM" id="Coils"/>
    </source>
</evidence>
<reference evidence="3 4" key="1">
    <citation type="submission" date="2024-01" db="EMBL/GenBank/DDBJ databases">
        <title>The genomes of 5 underutilized Papilionoideae crops provide insights into root nodulation and disease resistanc.</title>
        <authorList>
            <person name="Jiang F."/>
        </authorList>
    </citation>
    <scope>NUCLEOTIDE SEQUENCE [LARGE SCALE GENOMIC DNA]</scope>
    <source>
        <strain evidence="3">LVBAO_FW01</strain>
        <tissue evidence="3">Leaves</tissue>
    </source>
</reference>
<name>A0AAN9M6C7_CANGL</name>
<dbReference type="EMBL" id="JAYMYQ010000002">
    <property type="protein sequence ID" value="KAK7349090.1"/>
    <property type="molecule type" value="Genomic_DNA"/>
</dbReference>
<protein>
    <submittedName>
        <fullName evidence="3">Uncharacterized protein</fullName>
    </submittedName>
</protein>
<dbReference type="PANTHER" id="PTHR37205">
    <property type="entry name" value="F23A5.30 PROTEIN"/>
    <property type="match status" value="1"/>
</dbReference>
<evidence type="ECO:0000256" key="2">
    <source>
        <dbReference type="SAM" id="MobiDB-lite"/>
    </source>
</evidence>
<keyword evidence="1" id="KW-0175">Coiled coil</keyword>
<evidence type="ECO:0000313" key="4">
    <source>
        <dbReference type="Proteomes" id="UP001367508"/>
    </source>
</evidence>
<gene>
    <name evidence="3" type="ORF">VNO77_06174</name>
</gene>
<dbReference type="PANTHER" id="PTHR37205:SF1">
    <property type="entry name" value="F23A5.30 PROTEIN"/>
    <property type="match status" value="1"/>
</dbReference>
<proteinExistence type="predicted"/>
<feature type="region of interest" description="Disordered" evidence="2">
    <location>
        <begin position="27"/>
        <end position="69"/>
    </location>
</feature>
<sequence length="207" mass="23764">METRDRDRKMVIDDALNAFSPVSTPKIDWKSRRRSASGRSLEVSEESGNKAVSKVEDAPASEEVQNVSAVSELSERRKALFEPLEPVNGRRPSAESLLPPPDFESANYPKGWLIGKKRKLVNVDVVESMRRIAIQEMNRKDREIDGLNEQLEEDSRCLEHLQLQLVEEKSKRARVERDNEMLQEQVNMLMNMLQEAEQMGDEDQDEP</sequence>
<evidence type="ECO:0000313" key="3">
    <source>
        <dbReference type="EMBL" id="KAK7349090.1"/>
    </source>
</evidence>